<name>I3YEI6_THIV6</name>
<dbReference type="RefSeq" id="WP_014779803.1">
    <property type="nucleotide sequence ID" value="NC_018012.1"/>
</dbReference>
<protein>
    <recommendedName>
        <fullName evidence="1">DUF4376 domain-containing protein</fullName>
    </recommendedName>
</protein>
<dbReference type="AlphaFoldDB" id="I3YEI6"/>
<evidence type="ECO:0000313" key="3">
    <source>
        <dbReference type="Proteomes" id="UP000006062"/>
    </source>
</evidence>
<proteinExistence type="predicted"/>
<evidence type="ECO:0000313" key="2">
    <source>
        <dbReference type="EMBL" id="AFL75404.1"/>
    </source>
</evidence>
<evidence type="ECO:0000259" key="1">
    <source>
        <dbReference type="Pfam" id="PF14301"/>
    </source>
</evidence>
<gene>
    <name evidence="2" type="ordered locus">Thivi_3537</name>
</gene>
<sequence>MTQYAHIDNPIPQKLPHEFQHAGGLTMGLDAMSAERLAELGWYPVRREPLEPGASGYAPIELIGSEFVIASMPGDLEAVKAQKHAERHTALIAARDAGFDYDGHRFDSDPASRELIQQAVIGAMLAQSMGMTDAQFSTLISGGWRNTDGVPVVATIAGMIALGLALGAHMGRCDQASQAQKIAIDTA</sequence>
<dbReference type="Pfam" id="PF14301">
    <property type="entry name" value="DUF4376"/>
    <property type="match status" value="1"/>
</dbReference>
<accession>I3YEI6</accession>
<organism evidence="2 3">
    <name type="scientific">Thiocystis violascens (strain ATCC 17096 / DSM 198 / 6111)</name>
    <name type="common">Chromatium violascens</name>
    <dbReference type="NCBI Taxonomy" id="765911"/>
    <lineage>
        <taxon>Bacteria</taxon>
        <taxon>Pseudomonadati</taxon>
        <taxon>Pseudomonadota</taxon>
        <taxon>Gammaproteobacteria</taxon>
        <taxon>Chromatiales</taxon>
        <taxon>Chromatiaceae</taxon>
        <taxon>Thiocystis</taxon>
    </lineage>
</organism>
<dbReference type="Proteomes" id="UP000006062">
    <property type="component" value="Chromosome"/>
</dbReference>
<dbReference type="STRING" id="765911.Thivi_3537"/>
<reference evidence="2 3" key="1">
    <citation type="submission" date="2012-06" db="EMBL/GenBank/DDBJ databases">
        <title>Complete sequence of Thiocystis violascens DSM 198.</title>
        <authorList>
            <consortium name="US DOE Joint Genome Institute"/>
            <person name="Lucas S."/>
            <person name="Han J."/>
            <person name="Lapidus A."/>
            <person name="Cheng J.-F."/>
            <person name="Goodwin L."/>
            <person name="Pitluck S."/>
            <person name="Peters L."/>
            <person name="Ovchinnikova G."/>
            <person name="Teshima H."/>
            <person name="Detter J.C."/>
            <person name="Han C."/>
            <person name="Tapia R."/>
            <person name="Land M."/>
            <person name="Hauser L."/>
            <person name="Kyrpides N."/>
            <person name="Ivanova N."/>
            <person name="Pagani I."/>
            <person name="Vogl K."/>
            <person name="Liu Z."/>
            <person name="Frigaard N.-U."/>
            <person name="Bryant D."/>
            <person name="Woyke T."/>
        </authorList>
    </citation>
    <scope>NUCLEOTIDE SEQUENCE [LARGE SCALE GENOMIC DNA]</scope>
    <source>
        <strain evidence="3">ATCC 17096 / DSM 198 / 6111</strain>
    </source>
</reference>
<keyword evidence="3" id="KW-1185">Reference proteome</keyword>
<dbReference type="KEGG" id="tvi:Thivi_3537"/>
<dbReference type="EMBL" id="CP003154">
    <property type="protein sequence ID" value="AFL75404.1"/>
    <property type="molecule type" value="Genomic_DNA"/>
</dbReference>
<dbReference type="HOGENOM" id="CLU_1447037_0_0_6"/>
<dbReference type="InterPro" id="IPR025484">
    <property type="entry name" value="DUF4376"/>
</dbReference>
<feature type="domain" description="DUF4376" evidence="1">
    <location>
        <begin position="79"/>
        <end position="185"/>
    </location>
</feature>